<dbReference type="UniPathway" id="UPA00391"/>
<comment type="similarity">
    <text evidence="2">Belongs to the PTPS family. QueD subfamily.</text>
</comment>
<dbReference type="EMBL" id="JACJHR010000089">
    <property type="protein sequence ID" value="MBB2505055.1"/>
    <property type="molecule type" value="Genomic_DNA"/>
</dbReference>
<evidence type="ECO:0000256" key="6">
    <source>
        <dbReference type="ARBA" id="ARBA00048807"/>
    </source>
</evidence>
<dbReference type="InterPro" id="IPR038418">
    <property type="entry name" value="6-PTP_synth/QueD_sf"/>
</dbReference>
<dbReference type="SUPFAM" id="SSF55620">
    <property type="entry name" value="Tetrahydrobiopterin biosynthesis enzymes-like"/>
    <property type="match status" value="1"/>
</dbReference>
<dbReference type="RefSeq" id="WP_112276357.1">
    <property type="nucleotide sequence ID" value="NZ_JACJHR010000089.1"/>
</dbReference>
<dbReference type="GO" id="GO:0070497">
    <property type="term" value="F:6-carboxytetrahydropterin synthase activity"/>
    <property type="evidence" value="ECO:0007669"/>
    <property type="project" value="UniProtKB-EC"/>
</dbReference>
<dbReference type="AlphaFoldDB" id="A0A8E1W7R7"/>
<evidence type="ECO:0000256" key="1">
    <source>
        <dbReference type="ARBA" id="ARBA00005061"/>
    </source>
</evidence>
<evidence type="ECO:0000256" key="4">
    <source>
        <dbReference type="ARBA" id="ARBA00018141"/>
    </source>
</evidence>
<dbReference type="Pfam" id="PF01242">
    <property type="entry name" value="PTPS"/>
    <property type="match status" value="1"/>
</dbReference>
<dbReference type="PANTHER" id="PTHR12589">
    <property type="entry name" value="PYRUVOYL TETRAHYDROBIOPTERIN SYNTHASE"/>
    <property type="match status" value="1"/>
</dbReference>
<dbReference type="Proteomes" id="UP000550260">
    <property type="component" value="Unassembled WGS sequence"/>
</dbReference>
<proteinExistence type="inferred from homology"/>
<comment type="pathway">
    <text evidence="1">Purine metabolism; 7-cyano-7-deazaguanine biosynthesis.</text>
</comment>
<evidence type="ECO:0000313" key="8">
    <source>
        <dbReference type="Proteomes" id="UP000550260"/>
    </source>
</evidence>
<comment type="caution">
    <text evidence="7">The sequence shown here is derived from an EMBL/GenBank/DDBJ whole genome shotgun (WGS) entry which is preliminary data.</text>
</comment>
<sequence length="185" mass="20171">MSHKITIEHSFASGHRLPHLGGKCVSLHGHSWSVAVTVSAAELSPEVTVVEFGALKVGVRRWIDEHLDHATMLGVRDRLIAPLVAEGNRVFRFGAEQPADHAEEFGYGLPWPTVEAVAVLLGRVAESTLIGLARADGARVERVLVRETQLNTAVYEPRLCDEHHHVGLFEASPRLSSCPSIVRAP</sequence>
<evidence type="ECO:0000256" key="2">
    <source>
        <dbReference type="ARBA" id="ARBA00008900"/>
    </source>
</evidence>
<comment type="catalytic activity">
    <reaction evidence="6">
        <text>7,8-dihydroneopterin 3'-triphosphate + H2O = 6-carboxy-5,6,7,8-tetrahydropterin + triphosphate + acetaldehyde + 2 H(+)</text>
        <dbReference type="Rhea" id="RHEA:27966"/>
        <dbReference type="ChEBI" id="CHEBI:15343"/>
        <dbReference type="ChEBI" id="CHEBI:15377"/>
        <dbReference type="ChEBI" id="CHEBI:15378"/>
        <dbReference type="ChEBI" id="CHEBI:18036"/>
        <dbReference type="ChEBI" id="CHEBI:58462"/>
        <dbReference type="ChEBI" id="CHEBI:61032"/>
        <dbReference type="EC" id="4.1.2.50"/>
    </reaction>
</comment>
<evidence type="ECO:0000313" key="7">
    <source>
        <dbReference type="EMBL" id="MBB2505055.1"/>
    </source>
</evidence>
<protein>
    <recommendedName>
        <fullName evidence="4">6-carboxy-5,6,7,8-tetrahydropterin synthase</fullName>
        <ecNumber evidence="3">4.1.2.50</ecNumber>
    </recommendedName>
    <alternativeName>
        <fullName evidence="5">Queuosine biosynthesis protein QueD</fullName>
    </alternativeName>
</protein>
<dbReference type="EC" id="4.1.2.50" evidence="3"/>
<dbReference type="PANTHER" id="PTHR12589:SF8">
    <property type="entry name" value="6-CARBOXY-5,6,7,8-TETRAHYDROPTERIN SYNTHASE"/>
    <property type="match status" value="1"/>
</dbReference>
<organism evidence="7 8">
    <name type="scientific">Amycolatopsis echigonensis</name>
    <dbReference type="NCBI Taxonomy" id="2576905"/>
    <lineage>
        <taxon>Bacteria</taxon>
        <taxon>Bacillati</taxon>
        <taxon>Actinomycetota</taxon>
        <taxon>Actinomycetes</taxon>
        <taxon>Pseudonocardiales</taxon>
        <taxon>Pseudonocardiaceae</taxon>
        <taxon>Amycolatopsis</taxon>
    </lineage>
</organism>
<name>A0A8E1W7R7_9PSEU</name>
<evidence type="ECO:0000256" key="3">
    <source>
        <dbReference type="ARBA" id="ARBA00012982"/>
    </source>
</evidence>
<reference evidence="7 8" key="1">
    <citation type="submission" date="2020-08" db="EMBL/GenBank/DDBJ databases">
        <title>Amycolatopsis echigonensis JCM 21831.</title>
        <authorList>
            <person name="Tedsree N."/>
            <person name="Kuncharoen N."/>
            <person name="Likhitwitayawuid K."/>
            <person name="Tanasupawat S."/>
        </authorList>
    </citation>
    <scope>NUCLEOTIDE SEQUENCE [LARGE SCALE GENOMIC DNA]</scope>
    <source>
        <strain evidence="7 8">JCM 21831</strain>
    </source>
</reference>
<accession>A0A8E1W7R7</accession>
<gene>
    <name evidence="7" type="ORF">H5411_38705</name>
</gene>
<dbReference type="Gene3D" id="3.30.479.10">
    <property type="entry name" value="6-pyruvoyl tetrahydropterin synthase/QueD"/>
    <property type="match status" value="1"/>
</dbReference>
<evidence type="ECO:0000256" key="5">
    <source>
        <dbReference type="ARBA" id="ARBA00031449"/>
    </source>
</evidence>
<dbReference type="InterPro" id="IPR007115">
    <property type="entry name" value="6-PTP_synth/QueD"/>
</dbReference>